<dbReference type="RefSeq" id="WP_143893811.1">
    <property type="nucleotide sequence ID" value="NZ_CP041666.1"/>
</dbReference>
<sequence>MKELTTEQVEALVKDDKYQIVDVREDEEVAQGMIPGANHIALGTLEGRMDELDKSKEIILICRSGRRSEMAGMMLEEHGFNTTNMVGGMLEWTGEVE</sequence>
<dbReference type="OrthoDB" id="9800872at2"/>
<evidence type="ECO:0000259" key="1">
    <source>
        <dbReference type="PROSITE" id="PS50206"/>
    </source>
</evidence>
<feature type="domain" description="Rhodanese" evidence="1">
    <location>
        <begin position="14"/>
        <end position="97"/>
    </location>
</feature>
<dbReference type="SUPFAM" id="SSF52821">
    <property type="entry name" value="Rhodanese/Cell cycle control phosphatase"/>
    <property type="match status" value="1"/>
</dbReference>
<dbReference type="CDD" id="cd00158">
    <property type="entry name" value="RHOD"/>
    <property type="match status" value="1"/>
</dbReference>
<dbReference type="Gene3D" id="3.40.250.10">
    <property type="entry name" value="Rhodanese-like domain"/>
    <property type="match status" value="1"/>
</dbReference>
<dbReference type="PANTHER" id="PTHR43031:SF17">
    <property type="entry name" value="SULFURTRANSFERASE YTWF-RELATED"/>
    <property type="match status" value="1"/>
</dbReference>
<evidence type="ECO:0000313" key="2">
    <source>
        <dbReference type="EMBL" id="QDP40337.1"/>
    </source>
</evidence>
<dbReference type="SMART" id="SM00450">
    <property type="entry name" value="RHOD"/>
    <property type="match status" value="1"/>
</dbReference>
<protein>
    <submittedName>
        <fullName evidence="2">Rhodanese-like domain-containing protein</fullName>
    </submittedName>
</protein>
<proteinExistence type="predicted"/>
<dbReference type="PANTHER" id="PTHR43031">
    <property type="entry name" value="FAD-DEPENDENT OXIDOREDUCTASE"/>
    <property type="match status" value="1"/>
</dbReference>
<dbReference type="PROSITE" id="PS50206">
    <property type="entry name" value="RHODANESE_3"/>
    <property type="match status" value="1"/>
</dbReference>
<gene>
    <name evidence="2" type="ORF">FN924_09195</name>
</gene>
<evidence type="ECO:0000313" key="3">
    <source>
        <dbReference type="Proteomes" id="UP000315215"/>
    </source>
</evidence>
<organism evidence="2 3">
    <name type="scientific">Radiobacillus deserti</name>
    <dbReference type="NCBI Taxonomy" id="2594883"/>
    <lineage>
        <taxon>Bacteria</taxon>
        <taxon>Bacillati</taxon>
        <taxon>Bacillota</taxon>
        <taxon>Bacilli</taxon>
        <taxon>Bacillales</taxon>
        <taxon>Bacillaceae</taxon>
        <taxon>Radiobacillus</taxon>
    </lineage>
</organism>
<dbReference type="InterPro" id="IPR001763">
    <property type="entry name" value="Rhodanese-like_dom"/>
</dbReference>
<dbReference type="InterPro" id="IPR050229">
    <property type="entry name" value="GlpE_sulfurtransferase"/>
</dbReference>
<dbReference type="Pfam" id="PF00581">
    <property type="entry name" value="Rhodanese"/>
    <property type="match status" value="1"/>
</dbReference>
<dbReference type="AlphaFoldDB" id="A0A516KG28"/>
<accession>A0A516KG28</accession>
<dbReference type="KEGG" id="aqt:FN924_09195"/>
<name>A0A516KG28_9BACI</name>
<dbReference type="Proteomes" id="UP000315215">
    <property type="component" value="Chromosome"/>
</dbReference>
<dbReference type="EMBL" id="CP041666">
    <property type="protein sequence ID" value="QDP40337.1"/>
    <property type="molecule type" value="Genomic_DNA"/>
</dbReference>
<keyword evidence="3" id="KW-1185">Reference proteome</keyword>
<dbReference type="InterPro" id="IPR036873">
    <property type="entry name" value="Rhodanese-like_dom_sf"/>
</dbReference>
<reference evidence="2 3" key="1">
    <citation type="submission" date="2019-07" db="EMBL/GenBank/DDBJ databases">
        <authorList>
            <person name="Li J."/>
        </authorList>
    </citation>
    <scope>NUCLEOTIDE SEQUENCE [LARGE SCALE GENOMIC DNA]</scope>
    <source>
        <strain evidence="2 3">TKL69</strain>
    </source>
</reference>